<dbReference type="eggNOG" id="KOG4498">
    <property type="taxonomic scope" value="Eukaryota"/>
</dbReference>
<protein>
    <recommendedName>
        <fullName evidence="3">Thioredoxin domain-containing protein</fullName>
    </recommendedName>
</protein>
<dbReference type="HOGENOM" id="CLU_035338_1_1_1"/>
<dbReference type="OrthoDB" id="40334at2759"/>
<dbReference type="EMBL" id="KE504172">
    <property type="protein sequence ID" value="EPS97807.1"/>
    <property type="molecule type" value="Genomic_DNA"/>
</dbReference>
<keyword evidence="2" id="KW-1185">Reference proteome</keyword>
<dbReference type="STRING" id="743788.S8DZ27"/>
<dbReference type="Pfam" id="PF13911">
    <property type="entry name" value="AhpC-TSA_2"/>
    <property type="match status" value="1"/>
</dbReference>
<dbReference type="Proteomes" id="UP000015241">
    <property type="component" value="Unassembled WGS sequence"/>
</dbReference>
<reference evidence="1 2" key="1">
    <citation type="journal article" date="2012" name="Science">
        <title>The Paleozoic origin of enzymatic lignin decomposition reconstructed from 31 fungal genomes.</title>
        <authorList>
            <person name="Floudas D."/>
            <person name="Binder M."/>
            <person name="Riley R."/>
            <person name="Barry K."/>
            <person name="Blanchette R.A."/>
            <person name="Henrissat B."/>
            <person name="Martinez A.T."/>
            <person name="Otillar R."/>
            <person name="Spatafora J.W."/>
            <person name="Yadav J.S."/>
            <person name="Aerts A."/>
            <person name="Benoit I."/>
            <person name="Boyd A."/>
            <person name="Carlson A."/>
            <person name="Copeland A."/>
            <person name="Coutinho P.M."/>
            <person name="de Vries R.P."/>
            <person name="Ferreira P."/>
            <person name="Findley K."/>
            <person name="Foster B."/>
            <person name="Gaskell J."/>
            <person name="Glotzer D."/>
            <person name="Gorecki P."/>
            <person name="Heitman J."/>
            <person name="Hesse C."/>
            <person name="Hori C."/>
            <person name="Igarashi K."/>
            <person name="Jurgens J.A."/>
            <person name="Kallen N."/>
            <person name="Kersten P."/>
            <person name="Kohler A."/>
            <person name="Kuees U."/>
            <person name="Kumar T.K.A."/>
            <person name="Kuo A."/>
            <person name="LaButti K."/>
            <person name="Larrondo L.F."/>
            <person name="Lindquist E."/>
            <person name="Ling A."/>
            <person name="Lombard V."/>
            <person name="Lucas S."/>
            <person name="Lundell T."/>
            <person name="Martin R."/>
            <person name="McLaughlin D.J."/>
            <person name="Morgenstern I."/>
            <person name="Morin E."/>
            <person name="Murat C."/>
            <person name="Nagy L.G."/>
            <person name="Nolan M."/>
            <person name="Ohm R.A."/>
            <person name="Patyshakuliyeva A."/>
            <person name="Rokas A."/>
            <person name="Ruiz-Duenas F.J."/>
            <person name="Sabat G."/>
            <person name="Salamov A."/>
            <person name="Samejima M."/>
            <person name="Schmutz J."/>
            <person name="Slot J.C."/>
            <person name="St John F."/>
            <person name="Stenlid J."/>
            <person name="Sun H."/>
            <person name="Sun S."/>
            <person name="Syed K."/>
            <person name="Tsang A."/>
            <person name="Wiebenga A."/>
            <person name="Young D."/>
            <person name="Pisabarro A."/>
            <person name="Eastwood D.C."/>
            <person name="Martin F."/>
            <person name="Cullen D."/>
            <person name="Grigoriev I.V."/>
            <person name="Hibbett D.S."/>
        </authorList>
    </citation>
    <scope>NUCLEOTIDE SEQUENCE</scope>
    <source>
        <strain evidence="2">FP-58527</strain>
    </source>
</reference>
<accession>S8DZ27</accession>
<dbReference type="InParanoid" id="S8DZ27"/>
<dbReference type="AlphaFoldDB" id="S8DZ27"/>
<dbReference type="InterPro" id="IPR036249">
    <property type="entry name" value="Thioredoxin-like_sf"/>
</dbReference>
<dbReference type="CDD" id="cd02970">
    <property type="entry name" value="PRX_like2"/>
    <property type="match status" value="1"/>
</dbReference>
<evidence type="ECO:0008006" key="3">
    <source>
        <dbReference type="Google" id="ProtNLM"/>
    </source>
</evidence>
<dbReference type="PANTHER" id="PTHR28630:SF3">
    <property type="entry name" value="PEROXIREDOXIN-LIKE 2C"/>
    <property type="match status" value="1"/>
</dbReference>
<sequence length="208" mass="23170">MERTFVDDEYTTPPTGATLAEIAKLTVYDSQGKMLDFKGLIRDQKTIVVFIRHFFCGSCQQQYVIQFAQVKPESLQQAGVRIVVIGCGEWQPIQNYRETTGFKGEVYADPSRSLYKALGLVENVQTTPAGKNKRSYLTKGLLSNTLQSIWQGPLKNPLHIGKQGDIHQNGGDFVFGPGETCSFASRMRHTEDHVEVADLLRAAGVELE</sequence>
<proteinExistence type="predicted"/>
<gene>
    <name evidence="1" type="ORF">FOMPIDRAFT_1127810</name>
</gene>
<dbReference type="Gene3D" id="3.40.30.10">
    <property type="entry name" value="Glutaredoxin"/>
    <property type="match status" value="1"/>
</dbReference>
<name>S8DZ27_FOMSC</name>
<dbReference type="InterPro" id="IPR032801">
    <property type="entry name" value="PXL2A/B/C"/>
</dbReference>
<evidence type="ECO:0000313" key="1">
    <source>
        <dbReference type="EMBL" id="EPS97807.1"/>
    </source>
</evidence>
<dbReference type="SUPFAM" id="SSF52833">
    <property type="entry name" value="Thioredoxin-like"/>
    <property type="match status" value="1"/>
</dbReference>
<dbReference type="PANTHER" id="PTHR28630">
    <property type="match status" value="1"/>
</dbReference>
<organism evidence="1 2">
    <name type="scientific">Fomitopsis schrenkii</name>
    <name type="common">Brown rot fungus</name>
    <dbReference type="NCBI Taxonomy" id="2126942"/>
    <lineage>
        <taxon>Eukaryota</taxon>
        <taxon>Fungi</taxon>
        <taxon>Dikarya</taxon>
        <taxon>Basidiomycota</taxon>
        <taxon>Agaricomycotina</taxon>
        <taxon>Agaricomycetes</taxon>
        <taxon>Polyporales</taxon>
        <taxon>Fomitopsis</taxon>
    </lineage>
</organism>
<evidence type="ECO:0000313" key="2">
    <source>
        <dbReference type="Proteomes" id="UP000015241"/>
    </source>
</evidence>